<gene>
    <name evidence="7" type="ORF">FXN65_20325</name>
</gene>
<dbReference type="Pfam" id="PF00171">
    <property type="entry name" value="Aldedh"/>
    <property type="match status" value="1"/>
</dbReference>
<dbReference type="GO" id="GO:0004777">
    <property type="term" value="F:succinate-semialdehyde dehydrogenase (NAD+) activity"/>
    <property type="evidence" value="ECO:0007669"/>
    <property type="project" value="TreeGrafter"/>
</dbReference>
<dbReference type="InterPro" id="IPR016163">
    <property type="entry name" value="Ald_DH_C"/>
</dbReference>
<comment type="similarity">
    <text evidence="1 5">Belongs to the aldehyde dehydrogenase family.</text>
</comment>
<evidence type="ECO:0000259" key="6">
    <source>
        <dbReference type="Pfam" id="PF00171"/>
    </source>
</evidence>
<dbReference type="InterPro" id="IPR015590">
    <property type="entry name" value="Aldehyde_DH_dom"/>
</dbReference>
<dbReference type="CDD" id="cd07103">
    <property type="entry name" value="ALDH_F5_SSADH_GabD"/>
    <property type="match status" value="1"/>
</dbReference>
<name>A0A5J6QVR1_9GAMM</name>
<dbReference type="InterPro" id="IPR016161">
    <property type="entry name" value="Ald_DH/histidinol_DH"/>
</dbReference>
<dbReference type="InterPro" id="IPR010102">
    <property type="entry name" value="Succ_semiAld_DH"/>
</dbReference>
<dbReference type="SUPFAM" id="SSF53720">
    <property type="entry name" value="ALDH-like"/>
    <property type="match status" value="1"/>
</dbReference>
<dbReference type="Proteomes" id="UP000327179">
    <property type="component" value="Chromosome"/>
</dbReference>
<dbReference type="InterPro" id="IPR050740">
    <property type="entry name" value="Aldehyde_DH_Superfamily"/>
</dbReference>
<reference evidence="7 8" key="1">
    <citation type="submission" date="2019-08" db="EMBL/GenBank/DDBJ databases">
        <title>Whole-genome Sequencing of e-waste polymer degrading bacterium Pseudomonas sp. strain PE08.</title>
        <authorList>
            <person name="Kirdat K."/>
            <person name="Debbarma P."/>
            <person name="Narawade N."/>
            <person name="Suyal D."/>
            <person name="Thorat V."/>
            <person name="Shouche Y."/>
            <person name="Goel R."/>
            <person name="Yadav A."/>
        </authorList>
    </citation>
    <scope>NUCLEOTIDE SEQUENCE [LARGE SCALE GENOMIC DNA]</scope>
    <source>
        <strain evidence="7 8">PE08</strain>
    </source>
</reference>
<dbReference type="AlphaFoldDB" id="A0A5J6QVR1"/>
<dbReference type="PANTHER" id="PTHR43353:SF5">
    <property type="entry name" value="SUCCINATE-SEMIALDEHYDE DEHYDROGENASE, MITOCHONDRIAL"/>
    <property type="match status" value="1"/>
</dbReference>
<dbReference type="GO" id="GO:0009450">
    <property type="term" value="P:gamma-aminobutyric acid catabolic process"/>
    <property type="evidence" value="ECO:0007669"/>
    <property type="project" value="InterPro"/>
</dbReference>
<dbReference type="PROSITE" id="PS00687">
    <property type="entry name" value="ALDEHYDE_DEHYDR_GLU"/>
    <property type="match status" value="1"/>
</dbReference>
<dbReference type="EMBL" id="CP043311">
    <property type="protein sequence ID" value="QEY65842.1"/>
    <property type="molecule type" value="Genomic_DNA"/>
</dbReference>
<proteinExistence type="inferred from homology"/>
<evidence type="ECO:0000256" key="1">
    <source>
        <dbReference type="ARBA" id="ARBA00009986"/>
    </source>
</evidence>
<protein>
    <submittedName>
        <fullName evidence="7">NAD-dependent succinate-semialdehyde dehydrogenase</fullName>
    </submittedName>
</protein>
<evidence type="ECO:0000256" key="3">
    <source>
        <dbReference type="ARBA" id="ARBA00023002"/>
    </source>
</evidence>
<dbReference type="RefSeq" id="WP_151138901.1">
    <property type="nucleotide sequence ID" value="NZ_CP043311.1"/>
</dbReference>
<evidence type="ECO:0000256" key="5">
    <source>
        <dbReference type="RuleBase" id="RU003345"/>
    </source>
</evidence>
<feature type="active site" evidence="4">
    <location>
        <position position="258"/>
    </location>
</feature>
<dbReference type="PANTHER" id="PTHR43353">
    <property type="entry name" value="SUCCINATE-SEMIALDEHYDE DEHYDROGENASE, MITOCHONDRIAL"/>
    <property type="match status" value="1"/>
</dbReference>
<dbReference type="InterPro" id="IPR016160">
    <property type="entry name" value="Ald_DH_CS_CYS"/>
</dbReference>
<dbReference type="FunFam" id="3.40.309.10:FF:000004">
    <property type="entry name" value="Succinate-semialdehyde dehydrogenase I"/>
    <property type="match status" value="1"/>
</dbReference>
<dbReference type="KEGG" id="plal:FXN65_20325"/>
<keyword evidence="2" id="KW-0521">NADP</keyword>
<dbReference type="NCBIfam" id="TIGR01780">
    <property type="entry name" value="SSADH"/>
    <property type="match status" value="1"/>
</dbReference>
<feature type="domain" description="Aldehyde dehydrogenase" evidence="6">
    <location>
        <begin position="22"/>
        <end position="479"/>
    </location>
</feature>
<evidence type="ECO:0000313" key="8">
    <source>
        <dbReference type="Proteomes" id="UP000327179"/>
    </source>
</evidence>
<evidence type="ECO:0000256" key="2">
    <source>
        <dbReference type="ARBA" id="ARBA00022857"/>
    </source>
</evidence>
<dbReference type="FunFam" id="3.40.605.10:FF:000026">
    <property type="entry name" value="Aldehyde dehydrogenase, putative"/>
    <property type="match status" value="1"/>
</dbReference>
<sequence>MLKNRLKDPSLLVERAYIDGQWVSADNGDTLDVVNPANGECLARIPALQGSETRRAIEAAERAWPAWRARPAALRAALLERWYEAMLDNLDDLALIMTCEQGKPLAEAQGEIRYGASFVKWFAEEARRVYGETIPAPSGDRRLLTLKQPVGVCAAITPWNFPNAMITRKCAPALAAGCPMVVKPSDLTPLSALALAVLAERVGIPAGVFNVVTGMPAGIGEELTSNPTVRKISFTGSTAVGSLLMRQSANQIKRLSLELGGNAPFIVFDDADLEQAVAGVMQSKFRNAGQTCVCANRILVQDGIYERFAARLVEEVGKLRVGDGMESATTIGPLINAAAVSKVARHVDDALSKGARLLCGGVPEDDSQFVKPTVLGEARADMLLANEETFGPVAPLMRFRTEAEALAIANATPYGLGAYFFTQDLRRSWRFGEALEFGMVGLNTGLISMEVAPFGGVKQSGLGREGSKYGLDEYLEIKAFHIGGLLGA</sequence>
<accession>A0A5J6QVR1</accession>
<keyword evidence="8" id="KW-1185">Reference proteome</keyword>
<keyword evidence="3 5" id="KW-0560">Oxidoreductase</keyword>
<evidence type="ECO:0000313" key="7">
    <source>
        <dbReference type="EMBL" id="QEY65842.1"/>
    </source>
</evidence>
<evidence type="ECO:0000256" key="4">
    <source>
        <dbReference type="PROSITE-ProRule" id="PRU10007"/>
    </source>
</evidence>
<dbReference type="GO" id="GO:0005829">
    <property type="term" value="C:cytosol"/>
    <property type="evidence" value="ECO:0007669"/>
    <property type="project" value="TreeGrafter"/>
</dbReference>
<dbReference type="Gene3D" id="3.40.605.10">
    <property type="entry name" value="Aldehyde Dehydrogenase, Chain A, domain 1"/>
    <property type="match status" value="1"/>
</dbReference>
<dbReference type="FunFam" id="3.40.605.10:FF:000005">
    <property type="entry name" value="Succinate-semialdehyde dehydrogenase I"/>
    <property type="match status" value="1"/>
</dbReference>
<dbReference type="PROSITE" id="PS00070">
    <property type="entry name" value="ALDEHYDE_DEHYDR_CYS"/>
    <property type="match status" value="1"/>
</dbReference>
<dbReference type="Gene3D" id="3.40.309.10">
    <property type="entry name" value="Aldehyde Dehydrogenase, Chain A, domain 2"/>
    <property type="match status" value="1"/>
</dbReference>
<dbReference type="InterPro" id="IPR016162">
    <property type="entry name" value="Ald_DH_N"/>
</dbReference>
<dbReference type="InterPro" id="IPR029510">
    <property type="entry name" value="Ald_DH_CS_GLU"/>
</dbReference>
<organism evidence="7 8">
    <name type="scientific">Metapseudomonas lalkuanensis</name>
    <dbReference type="NCBI Taxonomy" id="2604832"/>
    <lineage>
        <taxon>Bacteria</taxon>
        <taxon>Pseudomonadati</taxon>
        <taxon>Pseudomonadota</taxon>
        <taxon>Gammaproteobacteria</taxon>
        <taxon>Pseudomonadales</taxon>
        <taxon>Pseudomonadaceae</taxon>
        <taxon>Metapseudomonas</taxon>
    </lineage>
</organism>